<keyword evidence="3" id="KW-1185">Reference proteome</keyword>
<dbReference type="EnsemblPlants" id="AET2Gv20871600.9">
    <property type="protein sequence ID" value="AET2Gv20871600.9"/>
    <property type="gene ID" value="AET2Gv20871600"/>
</dbReference>
<dbReference type="PANTHER" id="PTHR45733:SF17">
    <property type="entry name" value="FORMIN-LIKE PROTEIN 14"/>
    <property type="match status" value="1"/>
</dbReference>
<reference evidence="2" key="4">
    <citation type="submission" date="2019-03" db="UniProtKB">
        <authorList>
            <consortium name="EnsemblPlants"/>
        </authorList>
    </citation>
    <scope>IDENTIFICATION</scope>
</reference>
<reference evidence="3" key="2">
    <citation type="journal article" date="2017" name="Nat. Plants">
        <title>The Aegilops tauschii genome reveals multiple impacts of transposons.</title>
        <authorList>
            <person name="Zhao G."/>
            <person name="Zou C."/>
            <person name="Li K."/>
            <person name="Wang K."/>
            <person name="Li T."/>
            <person name="Gao L."/>
            <person name="Zhang X."/>
            <person name="Wang H."/>
            <person name="Yang Z."/>
            <person name="Liu X."/>
            <person name="Jiang W."/>
            <person name="Mao L."/>
            <person name="Kong X."/>
            <person name="Jiao Y."/>
            <person name="Jia J."/>
        </authorList>
    </citation>
    <scope>NUCLEOTIDE SEQUENCE [LARGE SCALE GENOMIC DNA]</scope>
    <source>
        <strain evidence="3">cv. AL8/78</strain>
    </source>
</reference>
<name>A0A453CKB0_AEGTS</name>
<reference evidence="2" key="3">
    <citation type="journal article" date="2017" name="Nature">
        <title>Genome sequence of the progenitor of the wheat D genome Aegilops tauschii.</title>
        <authorList>
            <person name="Luo M.C."/>
            <person name="Gu Y.Q."/>
            <person name="Puiu D."/>
            <person name="Wang H."/>
            <person name="Twardziok S.O."/>
            <person name="Deal K.R."/>
            <person name="Huo N."/>
            <person name="Zhu T."/>
            <person name="Wang L."/>
            <person name="Wang Y."/>
            <person name="McGuire P.E."/>
            <person name="Liu S."/>
            <person name="Long H."/>
            <person name="Ramasamy R.K."/>
            <person name="Rodriguez J.C."/>
            <person name="Van S.L."/>
            <person name="Yuan L."/>
            <person name="Wang Z."/>
            <person name="Xia Z."/>
            <person name="Xiao L."/>
            <person name="Anderson O.D."/>
            <person name="Ouyang S."/>
            <person name="Liang Y."/>
            <person name="Zimin A.V."/>
            <person name="Pertea G."/>
            <person name="Qi P."/>
            <person name="Bennetzen J.L."/>
            <person name="Dai X."/>
            <person name="Dawson M.W."/>
            <person name="Muller H.G."/>
            <person name="Kugler K."/>
            <person name="Rivarola-Duarte L."/>
            <person name="Spannagl M."/>
            <person name="Mayer K.F.X."/>
            <person name="Lu F.H."/>
            <person name="Bevan M.W."/>
            <person name="Leroy P."/>
            <person name="Li P."/>
            <person name="You F.M."/>
            <person name="Sun Q."/>
            <person name="Liu Z."/>
            <person name="Lyons E."/>
            <person name="Wicker T."/>
            <person name="Salzberg S.L."/>
            <person name="Devos K.M."/>
            <person name="Dvorak J."/>
        </authorList>
    </citation>
    <scope>NUCLEOTIDE SEQUENCE [LARGE SCALE GENOMIC DNA]</scope>
    <source>
        <strain evidence="2">cv. AL8/78</strain>
    </source>
</reference>
<protein>
    <recommendedName>
        <fullName evidence="4">FH2 domain-containing protein</fullName>
    </recommendedName>
</protein>
<dbReference type="Gramene" id="AET2Gv20871600.9">
    <property type="protein sequence ID" value="AET2Gv20871600.9"/>
    <property type="gene ID" value="AET2Gv20871600"/>
</dbReference>
<dbReference type="AlphaFoldDB" id="A0A453CKB0"/>
<sequence length="115" mass="12830">QALKSFLDSAEAVVRSLISLYSEVVSPCLKSYSCNALCLCKTLMTFVLQGRNADSLAQYFGEDPARCPFEQVTSILVIFVNMFKKSRDENARTVEAEKKKMEKEKASMSTIKGSE</sequence>
<dbReference type="Proteomes" id="UP000015105">
    <property type="component" value="Chromosome 2D"/>
</dbReference>
<feature type="compositionally biased region" description="Basic and acidic residues" evidence="1">
    <location>
        <begin position="91"/>
        <end position="106"/>
    </location>
</feature>
<evidence type="ECO:0008006" key="4">
    <source>
        <dbReference type="Google" id="ProtNLM"/>
    </source>
</evidence>
<evidence type="ECO:0000313" key="3">
    <source>
        <dbReference type="Proteomes" id="UP000015105"/>
    </source>
</evidence>
<accession>A0A453CKB0</accession>
<dbReference type="Gene3D" id="1.20.58.2220">
    <property type="entry name" value="Formin, FH2 domain"/>
    <property type="match status" value="1"/>
</dbReference>
<reference evidence="2" key="5">
    <citation type="journal article" date="2021" name="G3 (Bethesda)">
        <title>Aegilops tauschii genome assembly Aet v5.0 features greater sequence contiguity and improved annotation.</title>
        <authorList>
            <person name="Wang L."/>
            <person name="Zhu T."/>
            <person name="Rodriguez J.C."/>
            <person name="Deal K.R."/>
            <person name="Dubcovsky J."/>
            <person name="McGuire P.E."/>
            <person name="Lux T."/>
            <person name="Spannagl M."/>
            <person name="Mayer K.F.X."/>
            <person name="Baldrich P."/>
            <person name="Meyers B.C."/>
            <person name="Huo N."/>
            <person name="Gu Y.Q."/>
            <person name="Zhou H."/>
            <person name="Devos K.M."/>
            <person name="Bennetzen J.L."/>
            <person name="Unver T."/>
            <person name="Budak H."/>
            <person name="Gulick P.J."/>
            <person name="Galiba G."/>
            <person name="Kalapos B."/>
            <person name="Nelson D.R."/>
            <person name="Li P."/>
            <person name="You F.M."/>
            <person name="Luo M.C."/>
            <person name="Dvorak J."/>
        </authorList>
    </citation>
    <scope>NUCLEOTIDE SEQUENCE [LARGE SCALE GENOMIC DNA]</scope>
    <source>
        <strain evidence="2">cv. AL8/78</strain>
    </source>
</reference>
<dbReference type="SUPFAM" id="SSF101447">
    <property type="entry name" value="Formin homology 2 domain (FH2 domain)"/>
    <property type="match status" value="1"/>
</dbReference>
<proteinExistence type="predicted"/>
<dbReference type="PANTHER" id="PTHR45733">
    <property type="entry name" value="FORMIN-J"/>
    <property type="match status" value="1"/>
</dbReference>
<evidence type="ECO:0000313" key="2">
    <source>
        <dbReference type="EnsemblPlants" id="AET2Gv20871600.9"/>
    </source>
</evidence>
<evidence type="ECO:0000256" key="1">
    <source>
        <dbReference type="SAM" id="MobiDB-lite"/>
    </source>
</evidence>
<dbReference type="InterPro" id="IPR051144">
    <property type="entry name" value="Formin_homology_domain"/>
</dbReference>
<feature type="region of interest" description="Disordered" evidence="1">
    <location>
        <begin position="91"/>
        <end position="115"/>
    </location>
</feature>
<dbReference type="InterPro" id="IPR042201">
    <property type="entry name" value="FH2_Formin_sf"/>
</dbReference>
<reference evidence="3" key="1">
    <citation type="journal article" date="2014" name="Science">
        <title>Ancient hybridizations among the ancestral genomes of bread wheat.</title>
        <authorList>
            <consortium name="International Wheat Genome Sequencing Consortium,"/>
            <person name="Marcussen T."/>
            <person name="Sandve S.R."/>
            <person name="Heier L."/>
            <person name="Spannagl M."/>
            <person name="Pfeifer M."/>
            <person name="Jakobsen K.S."/>
            <person name="Wulff B.B."/>
            <person name="Steuernagel B."/>
            <person name="Mayer K.F."/>
            <person name="Olsen O.A."/>
        </authorList>
    </citation>
    <scope>NUCLEOTIDE SEQUENCE [LARGE SCALE GENOMIC DNA]</scope>
    <source>
        <strain evidence="3">cv. AL8/78</strain>
    </source>
</reference>
<organism evidence="2 3">
    <name type="scientific">Aegilops tauschii subsp. strangulata</name>
    <name type="common">Goatgrass</name>
    <dbReference type="NCBI Taxonomy" id="200361"/>
    <lineage>
        <taxon>Eukaryota</taxon>
        <taxon>Viridiplantae</taxon>
        <taxon>Streptophyta</taxon>
        <taxon>Embryophyta</taxon>
        <taxon>Tracheophyta</taxon>
        <taxon>Spermatophyta</taxon>
        <taxon>Magnoliopsida</taxon>
        <taxon>Liliopsida</taxon>
        <taxon>Poales</taxon>
        <taxon>Poaceae</taxon>
        <taxon>BOP clade</taxon>
        <taxon>Pooideae</taxon>
        <taxon>Triticodae</taxon>
        <taxon>Triticeae</taxon>
        <taxon>Triticinae</taxon>
        <taxon>Aegilops</taxon>
    </lineage>
</organism>